<evidence type="ECO:0000256" key="2">
    <source>
        <dbReference type="ARBA" id="ARBA00022771"/>
    </source>
</evidence>
<name>A0A6G0XGD7_9STRA</name>
<keyword evidence="3" id="KW-0862">Zinc</keyword>
<accession>A0A6G0XGD7</accession>
<evidence type="ECO:0000256" key="4">
    <source>
        <dbReference type="SAM" id="MobiDB-lite"/>
    </source>
</evidence>
<evidence type="ECO:0000256" key="1">
    <source>
        <dbReference type="ARBA" id="ARBA00022723"/>
    </source>
</evidence>
<dbReference type="InterPro" id="IPR013083">
    <property type="entry name" value="Znf_RING/FYVE/PHD"/>
</dbReference>
<dbReference type="VEuPathDB" id="FungiDB:AeMF1_007316"/>
<dbReference type="SUPFAM" id="SSF57903">
    <property type="entry name" value="FYVE/PHD zinc finger"/>
    <property type="match status" value="1"/>
</dbReference>
<dbReference type="InterPro" id="IPR011011">
    <property type="entry name" value="Znf_FYVE_PHD"/>
</dbReference>
<feature type="compositionally biased region" description="Basic residues" evidence="4">
    <location>
        <begin position="263"/>
        <end position="273"/>
    </location>
</feature>
<evidence type="ECO:0000313" key="6">
    <source>
        <dbReference type="Proteomes" id="UP000481153"/>
    </source>
</evidence>
<evidence type="ECO:0000313" key="5">
    <source>
        <dbReference type="EMBL" id="KAF0739299.1"/>
    </source>
</evidence>
<dbReference type="GO" id="GO:0008270">
    <property type="term" value="F:zinc ion binding"/>
    <property type="evidence" value="ECO:0007669"/>
    <property type="project" value="UniProtKB-KW"/>
</dbReference>
<gene>
    <name evidence="5" type="ORF">Ae201684_005075</name>
</gene>
<keyword evidence="1" id="KW-0479">Metal-binding</keyword>
<organism evidence="5 6">
    <name type="scientific">Aphanomyces euteiches</name>
    <dbReference type="NCBI Taxonomy" id="100861"/>
    <lineage>
        <taxon>Eukaryota</taxon>
        <taxon>Sar</taxon>
        <taxon>Stramenopiles</taxon>
        <taxon>Oomycota</taxon>
        <taxon>Saprolegniomycetes</taxon>
        <taxon>Saprolegniales</taxon>
        <taxon>Verrucalvaceae</taxon>
        <taxon>Aphanomyces</taxon>
    </lineage>
</organism>
<reference evidence="5 6" key="1">
    <citation type="submission" date="2019-07" db="EMBL/GenBank/DDBJ databases">
        <title>Genomics analysis of Aphanomyces spp. identifies a new class of oomycete effector associated with host adaptation.</title>
        <authorList>
            <person name="Gaulin E."/>
        </authorList>
    </citation>
    <scope>NUCLEOTIDE SEQUENCE [LARGE SCALE GENOMIC DNA]</scope>
    <source>
        <strain evidence="5 6">ATCC 201684</strain>
    </source>
</reference>
<dbReference type="PROSITE" id="PS00518">
    <property type="entry name" value="ZF_RING_1"/>
    <property type="match status" value="1"/>
</dbReference>
<dbReference type="EMBL" id="VJMJ01000065">
    <property type="protein sequence ID" value="KAF0739299.1"/>
    <property type="molecule type" value="Genomic_DNA"/>
</dbReference>
<keyword evidence="6" id="KW-1185">Reference proteome</keyword>
<evidence type="ECO:0000256" key="3">
    <source>
        <dbReference type="ARBA" id="ARBA00022833"/>
    </source>
</evidence>
<proteinExistence type="predicted"/>
<feature type="region of interest" description="Disordered" evidence="4">
    <location>
        <begin position="254"/>
        <end position="282"/>
    </location>
</feature>
<dbReference type="InterPro" id="IPR017907">
    <property type="entry name" value="Znf_RING_CS"/>
</dbReference>
<protein>
    <submittedName>
        <fullName evidence="5">Uncharacterized protein</fullName>
    </submittedName>
</protein>
<sequence length="282" mass="31210">MFKTLKTTTPKATHCWSCTAQLNAIFRRRIQCGGDGCKHTICRQCAATLRIANKKIRVCYICCEKMSAYLKTAKTIIADGDAKRERRTNLDAANGEAEETETPAPPQFLSMEEQITQQREFIKRMEALMMNSTRRQSPAADPPALLVVPKAQSIQLVQATTHPFPHQDSHEGSNFKQNPLDQVDSFEVSASQPRTKTKTCKLSTSAATSNVNGTNVNYKIATSASQRTNISGNHGVTRLHSKGSSIDVSLSVHHATGASNRSRSQRKSGRRQRSQQCRPHDV</sequence>
<dbReference type="AlphaFoldDB" id="A0A6G0XGD7"/>
<dbReference type="Proteomes" id="UP000481153">
    <property type="component" value="Unassembled WGS sequence"/>
</dbReference>
<comment type="caution">
    <text evidence="5">The sequence shown here is derived from an EMBL/GenBank/DDBJ whole genome shotgun (WGS) entry which is preliminary data.</text>
</comment>
<keyword evidence="2" id="KW-0863">Zinc-finger</keyword>
<dbReference type="Gene3D" id="3.30.40.10">
    <property type="entry name" value="Zinc/RING finger domain, C3HC4 (zinc finger)"/>
    <property type="match status" value="1"/>
</dbReference>